<dbReference type="Gene3D" id="1.10.3990.20">
    <property type="entry name" value="protein bp1543"/>
    <property type="match status" value="1"/>
</dbReference>
<feature type="region of interest" description="Disordered" evidence="1">
    <location>
        <begin position="50"/>
        <end position="75"/>
    </location>
</feature>
<comment type="caution">
    <text evidence="3">The sequence shown here is derived from an EMBL/GenBank/DDBJ whole genome shotgun (WGS) entry which is preliminary data.</text>
</comment>
<sequence>MSICRNVTVAGRRTSVRMEVVFWDGLMEICAREQIGLNEICTRIDADPAGAAGGGAGRRHRRTGVGKLPGLAAGP</sequence>
<dbReference type="InterPro" id="IPR038268">
    <property type="entry name" value="RHH_sf"/>
</dbReference>
<evidence type="ECO:0000313" key="3">
    <source>
        <dbReference type="EMBL" id="MBW8728735.1"/>
    </source>
</evidence>
<evidence type="ECO:0000256" key="1">
    <source>
        <dbReference type="SAM" id="MobiDB-lite"/>
    </source>
</evidence>
<evidence type="ECO:0000313" key="4">
    <source>
        <dbReference type="Proteomes" id="UP000700706"/>
    </source>
</evidence>
<dbReference type="InterPro" id="IPR027373">
    <property type="entry name" value="RHH_dom"/>
</dbReference>
<dbReference type="Proteomes" id="UP000700706">
    <property type="component" value="Unassembled WGS sequence"/>
</dbReference>
<organism evidence="3 4">
    <name type="scientific">Inquilinus limosus</name>
    <dbReference type="NCBI Taxonomy" id="171674"/>
    <lineage>
        <taxon>Bacteria</taxon>
        <taxon>Pseudomonadati</taxon>
        <taxon>Pseudomonadota</taxon>
        <taxon>Alphaproteobacteria</taxon>
        <taxon>Rhodospirillales</taxon>
        <taxon>Rhodospirillaceae</taxon>
        <taxon>Inquilinus</taxon>
    </lineage>
</organism>
<proteinExistence type="predicted"/>
<dbReference type="Pfam" id="PF13467">
    <property type="entry name" value="RHH_4"/>
    <property type="match status" value="1"/>
</dbReference>
<protein>
    <submittedName>
        <fullName evidence="3">Ribbon-helix-helix domain-containing protein</fullName>
    </submittedName>
</protein>
<feature type="domain" description="Ribbon-helix-helix" evidence="2">
    <location>
        <begin position="3"/>
        <end position="48"/>
    </location>
</feature>
<accession>A0A952KHS2</accession>
<dbReference type="EMBL" id="JAEKLZ010000448">
    <property type="protein sequence ID" value="MBW8728735.1"/>
    <property type="molecule type" value="Genomic_DNA"/>
</dbReference>
<gene>
    <name evidence="3" type="ORF">JF625_26760</name>
</gene>
<dbReference type="AlphaFoldDB" id="A0A952KHS2"/>
<name>A0A952KHS2_9PROT</name>
<evidence type="ECO:0000259" key="2">
    <source>
        <dbReference type="Pfam" id="PF13467"/>
    </source>
</evidence>
<reference evidence="3" key="1">
    <citation type="submission" date="2020-06" db="EMBL/GenBank/DDBJ databases">
        <title>Stable isotope informed genome-resolved metagenomics uncovers potential trophic interactions in rhizosphere soil.</title>
        <authorList>
            <person name="Starr E.P."/>
            <person name="Shi S."/>
            <person name="Blazewicz S.J."/>
            <person name="Koch B.J."/>
            <person name="Probst A.J."/>
            <person name="Hungate B.A."/>
            <person name="Pett-Ridge J."/>
            <person name="Firestone M.K."/>
            <person name="Banfield J.F."/>
        </authorList>
    </citation>
    <scope>NUCLEOTIDE SEQUENCE</scope>
    <source>
        <strain evidence="3">YM_69_17</strain>
    </source>
</reference>